<feature type="site" description="Transition state stabilizer" evidence="9">
    <location>
        <position position="181"/>
    </location>
</feature>
<feature type="binding site" evidence="9">
    <location>
        <begin position="283"/>
        <end position="285"/>
    </location>
    <ligand>
        <name>ATP</name>
        <dbReference type="ChEBI" id="CHEBI:30616"/>
    </ligand>
</feature>
<dbReference type="PROSITE" id="PS01076">
    <property type="entry name" value="ACETATE_KINASE_2"/>
    <property type="match status" value="1"/>
</dbReference>
<keyword evidence="5 9" id="KW-0547">Nucleotide-binding</keyword>
<comment type="function">
    <text evidence="9">Catalyzes the formation of acetyl phosphate from acetate and ATP. Can also catalyze the reverse reaction.</text>
</comment>
<evidence type="ECO:0000256" key="9">
    <source>
        <dbReference type="HAMAP-Rule" id="MF_00020"/>
    </source>
</evidence>
<dbReference type="EMBL" id="CP084931">
    <property type="protein sequence ID" value="USI74779.1"/>
    <property type="molecule type" value="Genomic_DNA"/>
</dbReference>
<reference evidence="11" key="1">
    <citation type="journal article" date="2022" name="Toxins">
        <title>Genomic Analysis of Sphingopyxis sp. USTB-05 for Biodegrading Cyanobacterial Hepatotoxins.</title>
        <authorList>
            <person name="Liu C."/>
            <person name="Xu Q."/>
            <person name="Zhao Z."/>
            <person name="Zhang H."/>
            <person name="Liu X."/>
            <person name="Yin C."/>
            <person name="Liu Y."/>
            <person name="Yan H."/>
        </authorList>
    </citation>
    <scope>NUCLEOTIDE SEQUENCE</scope>
    <source>
        <strain evidence="11">NBD5</strain>
    </source>
</reference>
<evidence type="ECO:0000313" key="12">
    <source>
        <dbReference type="Proteomes" id="UP001056937"/>
    </source>
</evidence>
<evidence type="ECO:0000256" key="4">
    <source>
        <dbReference type="ARBA" id="ARBA00022723"/>
    </source>
</evidence>
<feature type="binding site" evidence="9">
    <location>
        <position position="9"/>
    </location>
    <ligand>
        <name>Mg(2+)</name>
        <dbReference type="ChEBI" id="CHEBI:18420"/>
    </ligand>
</feature>
<keyword evidence="4 9" id="KW-0479">Metal-binding</keyword>
<protein>
    <recommendedName>
        <fullName evidence="9">Acetate kinase</fullName>
        <ecNumber evidence="9">2.7.2.1</ecNumber>
    </recommendedName>
    <alternativeName>
        <fullName evidence="9">Acetokinase</fullName>
    </alternativeName>
</protein>
<evidence type="ECO:0000256" key="2">
    <source>
        <dbReference type="ARBA" id="ARBA00022490"/>
    </source>
</evidence>
<proteinExistence type="inferred from homology"/>
<dbReference type="InterPro" id="IPR004372">
    <property type="entry name" value="Ac/propionate_kinase"/>
</dbReference>
<keyword evidence="6 9" id="KW-0418">Kinase</keyword>
<evidence type="ECO:0000256" key="1">
    <source>
        <dbReference type="ARBA" id="ARBA00008748"/>
    </source>
</evidence>
<dbReference type="Proteomes" id="UP001056937">
    <property type="component" value="Chromosome 2"/>
</dbReference>
<evidence type="ECO:0000256" key="10">
    <source>
        <dbReference type="RuleBase" id="RU003835"/>
    </source>
</evidence>
<feature type="binding site" evidence="9">
    <location>
        <position position="16"/>
    </location>
    <ligand>
        <name>ATP</name>
        <dbReference type="ChEBI" id="CHEBI:30616"/>
    </ligand>
</feature>
<feature type="binding site" evidence="9">
    <location>
        <position position="93"/>
    </location>
    <ligand>
        <name>substrate</name>
    </ligand>
</feature>
<dbReference type="PIRSF" id="PIRSF000722">
    <property type="entry name" value="Acetate_prop_kin"/>
    <property type="match status" value="1"/>
</dbReference>
<dbReference type="NCBIfam" id="TIGR00016">
    <property type="entry name" value="ackA"/>
    <property type="match status" value="1"/>
</dbReference>
<keyword evidence="2 9" id="KW-0963">Cytoplasm</keyword>
<feature type="binding site" evidence="9">
    <location>
        <begin position="208"/>
        <end position="212"/>
    </location>
    <ligand>
        <name>ATP</name>
        <dbReference type="ChEBI" id="CHEBI:30616"/>
    </ligand>
</feature>
<gene>
    <name evidence="9" type="primary">ackA</name>
    <name evidence="11" type="ORF">LHA26_18690</name>
</gene>
<keyword evidence="12" id="KW-1185">Reference proteome</keyword>
<dbReference type="RefSeq" id="WP_252168593.1">
    <property type="nucleotide sequence ID" value="NZ_CP084931.1"/>
</dbReference>
<dbReference type="PROSITE" id="PS01075">
    <property type="entry name" value="ACETATE_KINASE_1"/>
    <property type="match status" value="1"/>
</dbReference>
<comment type="similarity">
    <text evidence="1 9 10">Belongs to the acetokinase family.</text>
</comment>
<dbReference type="EC" id="2.7.2.1" evidence="9"/>
<feature type="active site" description="Proton donor/acceptor" evidence="9">
    <location>
        <position position="150"/>
    </location>
</feature>
<dbReference type="HAMAP" id="MF_00020">
    <property type="entry name" value="Acetate_kinase"/>
    <property type="match status" value="1"/>
</dbReference>
<dbReference type="Gene3D" id="3.30.420.40">
    <property type="match status" value="2"/>
</dbReference>
<dbReference type="GO" id="GO:0008776">
    <property type="term" value="F:acetate kinase activity"/>
    <property type="evidence" value="ECO:0007669"/>
    <property type="project" value="UniProtKB-EC"/>
</dbReference>
<dbReference type="PRINTS" id="PR00471">
    <property type="entry name" value="ACETATEKNASE"/>
</dbReference>
<keyword evidence="7 9" id="KW-0067">ATP-binding</keyword>
<comment type="cofactor">
    <cofactor evidence="9">
        <name>Mg(2+)</name>
        <dbReference type="ChEBI" id="CHEBI:18420"/>
    </cofactor>
    <cofactor evidence="9">
        <name>Mn(2+)</name>
        <dbReference type="ChEBI" id="CHEBI:29035"/>
    </cofactor>
    <text evidence="9">Mg(2+). Can also accept Mn(2+).</text>
</comment>
<feature type="binding site" evidence="9">
    <location>
        <position position="379"/>
    </location>
    <ligand>
        <name>Mg(2+)</name>
        <dbReference type="ChEBI" id="CHEBI:18420"/>
    </ligand>
</feature>
<keyword evidence="8 9" id="KW-0460">Magnesium</keyword>
<comment type="pathway">
    <text evidence="9">Metabolic intermediate biosynthesis; acetyl-CoA biosynthesis; acetyl-CoA from acetate: step 1/2.</text>
</comment>
<evidence type="ECO:0000256" key="3">
    <source>
        <dbReference type="ARBA" id="ARBA00022679"/>
    </source>
</evidence>
<comment type="subcellular location">
    <subcellularLocation>
        <location evidence="9">Cytoplasm</location>
    </subcellularLocation>
</comment>
<dbReference type="Pfam" id="PF00871">
    <property type="entry name" value="Acetate_kinase"/>
    <property type="match status" value="1"/>
</dbReference>
<comment type="subunit">
    <text evidence="9">Homodimer.</text>
</comment>
<dbReference type="InterPro" id="IPR023865">
    <property type="entry name" value="Aliphatic_acid_kinase_CS"/>
</dbReference>
<evidence type="ECO:0000256" key="7">
    <source>
        <dbReference type="ARBA" id="ARBA00022840"/>
    </source>
</evidence>
<dbReference type="InterPro" id="IPR043129">
    <property type="entry name" value="ATPase_NBD"/>
</dbReference>
<evidence type="ECO:0000256" key="5">
    <source>
        <dbReference type="ARBA" id="ARBA00022741"/>
    </source>
</evidence>
<sequence length="396" mass="41145">MRGTILALNSGSSSLKFALFEADRGARAARVRGQIEGIGATPHLIAKDAAGACLIERRWSAGEDGTHEALLGTLLDWIDSQTGAAELVGVGHRVVHGGRDFTAPVRVDAAVLAALEALCPLAPLHQPHALNAMRAVAAHRPQVAQTACFDTAFHATMAEPARHFALPPDLAREGVLRYGFHGLSYTHVAHTLADIDPALAAGRVVVAHLGAGASLCAMAGGRSVDTSMGFSALDGLVMATRPGALDPGVILYLLQHKHWSPERIETLLYKESGLKGLTGGTGDMRALLESTEPAAEAAIALFLWRLAQGVGAMAAALGGLDGLVFTGGIGEHAAPIRARACARLAWLGLALDQAANEAARPVISAPGAPVTVRIVPADEERVIADQSLPLLAETDR</sequence>
<evidence type="ECO:0000256" key="6">
    <source>
        <dbReference type="ARBA" id="ARBA00022777"/>
    </source>
</evidence>
<organism evidence="11 12">
    <name type="scientific">Sphingomonas morindae</name>
    <dbReference type="NCBI Taxonomy" id="1541170"/>
    <lineage>
        <taxon>Bacteria</taxon>
        <taxon>Pseudomonadati</taxon>
        <taxon>Pseudomonadota</taxon>
        <taxon>Alphaproteobacteria</taxon>
        <taxon>Sphingomonadales</taxon>
        <taxon>Sphingomonadaceae</taxon>
        <taxon>Sphingomonas</taxon>
    </lineage>
</organism>
<accession>A0ABY4XD60</accession>
<evidence type="ECO:0000313" key="11">
    <source>
        <dbReference type="EMBL" id="USI74779.1"/>
    </source>
</evidence>
<dbReference type="SUPFAM" id="SSF53067">
    <property type="entry name" value="Actin-like ATPase domain"/>
    <property type="match status" value="2"/>
</dbReference>
<evidence type="ECO:0000256" key="8">
    <source>
        <dbReference type="ARBA" id="ARBA00022842"/>
    </source>
</evidence>
<dbReference type="InterPro" id="IPR000890">
    <property type="entry name" value="Aliphatic_acid_kin_short-chain"/>
</dbReference>
<feature type="binding site" evidence="9">
    <location>
        <begin position="328"/>
        <end position="332"/>
    </location>
    <ligand>
        <name>ATP</name>
        <dbReference type="ChEBI" id="CHEBI:30616"/>
    </ligand>
</feature>
<name>A0ABY4XD60_9SPHN</name>
<feature type="site" description="Transition state stabilizer" evidence="9">
    <location>
        <position position="241"/>
    </location>
</feature>
<dbReference type="PANTHER" id="PTHR21060:SF21">
    <property type="entry name" value="ACETATE KINASE"/>
    <property type="match status" value="1"/>
</dbReference>
<comment type="catalytic activity">
    <reaction evidence="9">
        <text>acetate + ATP = acetyl phosphate + ADP</text>
        <dbReference type="Rhea" id="RHEA:11352"/>
        <dbReference type="ChEBI" id="CHEBI:22191"/>
        <dbReference type="ChEBI" id="CHEBI:30089"/>
        <dbReference type="ChEBI" id="CHEBI:30616"/>
        <dbReference type="ChEBI" id="CHEBI:456216"/>
        <dbReference type="EC" id="2.7.2.1"/>
    </reaction>
</comment>
<dbReference type="PANTHER" id="PTHR21060">
    <property type="entry name" value="ACETATE KINASE"/>
    <property type="match status" value="1"/>
</dbReference>
<keyword evidence="3 9" id="KW-0808">Transferase</keyword>